<dbReference type="InterPro" id="IPR011990">
    <property type="entry name" value="TPR-like_helical_dom_sf"/>
</dbReference>
<dbReference type="PANTHER" id="PTHR23082:SF0">
    <property type="entry name" value="GENERAL TRANSCRIPTION FACTOR 3C POLYPEPTIDE 3"/>
    <property type="match status" value="1"/>
</dbReference>
<reference evidence="3" key="1">
    <citation type="submission" date="2025-08" db="UniProtKB">
        <authorList>
            <consortium name="Ensembl"/>
        </authorList>
    </citation>
    <scope>IDENTIFICATION</scope>
</reference>
<evidence type="ECO:0000256" key="2">
    <source>
        <dbReference type="SAM" id="MobiDB-lite"/>
    </source>
</evidence>
<dbReference type="PROSITE" id="PS50005">
    <property type="entry name" value="TPR"/>
    <property type="match status" value="3"/>
</dbReference>
<dbReference type="Pfam" id="PF13181">
    <property type="entry name" value="TPR_8"/>
    <property type="match status" value="2"/>
</dbReference>
<dbReference type="PANTHER" id="PTHR23082">
    <property type="entry name" value="TRANSCRIPTION INITIATION FACTOR IIIC TFIIIC , POLYPEPTIDE 3-RELATED"/>
    <property type="match status" value="1"/>
</dbReference>
<dbReference type="SMART" id="SM00028">
    <property type="entry name" value="TPR"/>
    <property type="match status" value="6"/>
</dbReference>
<proteinExistence type="predicted"/>
<evidence type="ECO:0000313" key="4">
    <source>
        <dbReference type="Proteomes" id="UP000694700"/>
    </source>
</evidence>
<protein>
    <submittedName>
        <fullName evidence="3">General transcription factor IIIC, polypeptide 3</fullName>
    </submittedName>
</protein>
<name>A0A8C1X8U0_CYPCA</name>
<keyword evidence="1" id="KW-0802">TPR repeat</keyword>
<feature type="repeat" description="TPR" evidence="1">
    <location>
        <begin position="220"/>
        <end position="253"/>
    </location>
</feature>
<feature type="repeat" description="TPR" evidence="1">
    <location>
        <begin position="441"/>
        <end position="474"/>
    </location>
</feature>
<sequence length="835" mass="95339">MCLVLFQEQKGDVSEYDEAADQDAVPSTSKPSAKETRSRQTGGYITCISRFIDCLTDNRSDFSFIFLLVWQTHQEHLNEAGGNQYSVSHITSQAVFVPSVQKAFASMIGEGLEEYSNEVTPGDVYALEMELNRENKKMMKERRHRSKLPRALRGLMGEANIRYARGEKEDAILMCMEIIRQAPVAYEPFSTMAMIYEDQGDMEKALQFGLIAAHLNPSDCEEWVKLADMSLEQDNIKQAIICYTKAIKCDPSNVQYLWERSSLYEQVGEHKQAMDGYRRILSLLPPSDGEQFMQLSRDMAKSYYESSELSSAIGVMEEALERHPELVSHECVNMAAELFIANHQHDKALEVRSEKTSKPFSEVVIPDDVPIDIRVKMMVCLIHRNVIKPLDPMLTSLMEQSPEELGDLYLDVAEAFMEEGEYNSALPLLSALVCSERYNLAVVWLRHAECLKALGHLEVAVKSYSKVVEMAPLHLDARLALSTLQQQLGRPNMALKALEPMYDAETLAQDSSAAQQELKLLLHRSTLLHAQGRTDDYIDTVLTMLSMLLKVAMVRAQVCVVSDRSSGVKHLKLIKASRNNLTEIVDQEAAYLDVTGKTSVLSRDDWWKLLLRCLAVLCEVKRFAEAELLVDSTLEYYSFYDDRVKRKELEYLGLSAAFLDRNFRKAYDYIRLMLMDNVERTQLWNVFNQVTLHSQDARHHRFCLRLMLKHPDNHALYLLNGHTSLVSGTFKHALGQYMQAFRNQPDHPLHSLVVGLTFFHMACQKFVMKRHPLIVQVQYDVCVSKLPFKSALLDHGIDDDQVDLRREIAYNLSLIYQSSGNKEMARHVIYTYCTV</sequence>
<dbReference type="Ensembl" id="ENSCCRT00015081227.1">
    <property type="protein sequence ID" value="ENSCCRP00015078646.1"/>
    <property type="gene ID" value="ENSCCRG00015031842.1"/>
</dbReference>
<accession>A0A8C1X8U0</accession>
<dbReference type="FunFam" id="1.25.40.10:FF:000155">
    <property type="entry name" value="General transcription factor 3C polypeptide 3"/>
    <property type="match status" value="1"/>
</dbReference>
<dbReference type="InterPro" id="IPR019734">
    <property type="entry name" value="TPR_rpt"/>
</dbReference>
<organism evidence="3 4">
    <name type="scientific">Cyprinus carpio</name>
    <name type="common">Common carp</name>
    <dbReference type="NCBI Taxonomy" id="7962"/>
    <lineage>
        <taxon>Eukaryota</taxon>
        <taxon>Metazoa</taxon>
        <taxon>Chordata</taxon>
        <taxon>Craniata</taxon>
        <taxon>Vertebrata</taxon>
        <taxon>Euteleostomi</taxon>
        <taxon>Actinopterygii</taxon>
        <taxon>Neopterygii</taxon>
        <taxon>Teleostei</taxon>
        <taxon>Ostariophysi</taxon>
        <taxon>Cypriniformes</taxon>
        <taxon>Cyprinidae</taxon>
        <taxon>Cyprininae</taxon>
        <taxon>Cyprinus</taxon>
    </lineage>
</organism>
<feature type="region of interest" description="Disordered" evidence="2">
    <location>
        <begin position="15"/>
        <end position="37"/>
    </location>
</feature>
<dbReference type="GO" id="GO:0006383">
    <property type="term" value="P:transcription by RNA polymerase III"/>
    <property type="evidence" value="ECO:0007669"/>
    <property type="project" value="InterPro"/>
</dbReference>
<dbReference type="FunFam" id="1.25.40.10:FF:000116">
    <property type="entry name" value="General transcription factor 3C polypeptide 3"/>
    <property type="match status" value="1"/>
</dbReference>
<feature type="repeat" description="TPR" evidence="1">
    <location>
        <begin position="254"/>
        <end position="287"/>
    </location>
</feature>
<dbReference type="InterPro" id="IPR039340">
    <property type="entry name" value="Tfc4/TFIIIC-102/Sfc4"/>
</dbReference>
<dbReference type="Proteomes" id="UP000694700">
    <property type="component" value="Unplaced"/>
</dbReference>
<dbReference type="SUPFAM" id="SSF48452">
    <property type="entry name" value="TPR-like"/>
    <property type="match status" value="2"/>
</dbReference>
<dbReference type="Gene3D" id="1.25.40.10">
    <property type="entry name" value="Tetratricopeptide repeat domain"/>
    <property type="match status" value="2"/>
</dbReference>
<evidence type="ECO:0000256" key="1">
    <source>
        <dbReference type="PROSITE-ProRule" id="PRU00339"/>
    </source>
</evidence>
<dbReference type="AlphaFoldDB" id="A0A8C1X8U0"/>
<evidence type="ECO:0000313" key="3">
    <source>
        <dbReference type="Ensembl" id="ENSCCRP00015078646.1"/>
    </source>
</evidence>
<dbReference type="GO" id="GO:0000127">
    <property type="term" value="C:transcription factor TFIIIC complex"/>
    <property type="evidence" value="ECO:0007669"/>
    <property type="project" value="TreeGrafter"/>
</dbReference>